<name>A0A928YSC9_9GAMM</name>
<keyword evidence="4" id="KW-1185">Reference proteome</keyword>
<dbReference type="InterPro" id="IPR006684">
    <property type="entry name" value="YbgC/YbaW"/>
</dbReference>
<protein>
    <submittedName>
        <fullName evidence="3">Acyl-CoA thioesterase</fullName>
    </submittedName>
</protein>
<dbReference type="CDD" id="cd00586">
    <property type="entry name" value="4HBT"/>
    <property type="match status" value="1"/>
</dbReference>
<evidence type="ECO:0000256" key="1">
    <source>
        <dbReference type="ARBA" id="ARBA00005953"/>
    </source>
</evidence>
<dbReference type="Gene3D" id="3.10.129.10">
    <property type="entry name" value="Hotdog Thioesterase"/>
    <property type="match status" value="1"/>
</dbReference>
<evidence type="ECO:0000313" key="4">
    <source>
        <dbReference type="Proteomes" id="UP000652567"/>
    </source>
</evidence>
<comment type="caution">
    <text evidence="3">The sequence shown here is derived from an EMBL/GenBank/DDBJ whole genome shotgun (WGS) entry which is preliminary data.</text>
</comment>
<evidence type="ECO:0000313" key="3">
    <source>
        <dbReference type="EMBL" id="MBE8715874.1"/>
    </source>
</evidence>
<dbReference type="AlphaFoldDB" id="A0A928YSC9"/>
<dbReference type="EMBL" id="PRDL01000001">
    <property type="protein sequence ID" value="MBE8715874.1"/>
    <property type="molecule type" value="Genomic_DNA"/>
</dbReference>
<dbReference type="Pfam" id="PF13279">
    <property type="entry name" value="4HBT_2"/>
    <property type="match status" value="1"/>
</dbReference>
<dbReference type="GO" id="GO:0047617">
    <property type="term" value="F:fatty acyl-CoA hydrolase activity"/>
    <property type="evidence" value="ECO:0007669"/>
    <property type="project" value="TreeGrafter"/>
</dbReference>
<dbReference type="PIRSF" id="PIRSF003230">
    <property type="entry name" value="YbgC"/>
    <property type="match status" value="1"/>
</dbReference>
<dbReference type="InterPro" id="IPR050563">
    <property type="entry name" value="4-hydroxybenzoyl-CoA_TE"/>
</dbReference>
<reference evidence="3" key="1">
    <citation type="submission" date="2018-07" db="EMBL/GenBank/DDBJ databases">
        <title>Genome assembly of strain Ka43.</title>
        <authorList>
            <person name="Kukolya J."/>
            <person name="Nagy I."/>
            <person name="Horvath B."/>
            <person name="Toth A."/>
        </authorList>
    </citation>
    <scope>NUCLEOTIDE SEQUENCE</scope>
    <source>
        <strain evidence="3">KB43</strain>
    </source>
</reference>
<dbReference type="InterPro" id="IPR029069">
    <property type="entry name" value="HotDog_dom_sf"/>
</dbReference>
<gene>
    <name evidence="3" type="ORF">C4F51_01560</name>
</gene>
<dbReference type="RefSeq" id="WP_193906555.1">
    <property type="nucleotide sequence ID" value="NZ_PRDL01000001.1"/>
</dbReference>
<accession>A0A928YSC9</accession>
<proteinExistence type="inferred from homology"/>
<evidence type="ECO:0000256" key="2">
    <source>
        <dbReference type="ARBA" id="ARBA00022801"/>
    </source>
</evidence>
<keyword evidence="2" id="KW-0378">Hydrolase</keyword>
<dbReference type="PANTHER" id="PTHR31793:SF27">
    <property type="entry name" value="NOVEL THIOESTERASE SUPERFAMILY DOMAIN AND SAPOSIN A-TYPE DOMAIN CONTAINING PROTEIN (0610012H03RIK)"/>
    <property type="match status" value="1"/>
</dbReference>
<dbReference type="PANTHER" id="PTHR31793">
    <property type="entry name" value="4-HYDROXYBENZOYL-COA THIOESTERASE FAMILY MEMBER"/>
    <property type="match status" value="1"/>
</dbReference>
<organism evidence="3 4">
    <name type="scientific">Cellvibrio polysaccharolyticus</name>
    <dbReference type="NCBI Taxonomy" id="2082724"/>
    <lineage>
        <taxon>Bacteria</taxon>
        <taxon>Pseudomonadati</taxon>
        <taxon>Pseudomonadota</taxon>
        <taxon>Gammaproteobacteria</taxon>
        <taxon>Cellvibrionales</taxon>
        <taxon>Cellvibrionaceae</taxon>
        <taxon>Cellvibrio</taxon>
    </lineage>
</organism>
<sequence length="145" mass="17058">MAEPLFEVSTDLLVPFYDVDSMEIVWHGHYVKYFEDARCRMLQELDYNYATMRDSGYGWPVVDMRLKYIKPALFNHRIRIHARLVEWEIRLKIDYEIVDLETGETLTKGYTVQVAVDMAAKEMCFVTPAPFRERLAKRLGLTDLG</sequence>
<comment type="similarity">
    <text evidence="1">Belongs to the 4-hydroxybenzoyl-CoA thioesterase family.</text>
</comment>
<dbReference type="SUPFAM" id="SSF54637">
    <property type="entry name" value="Thioesterase/thiol ester dehydrase-isomerase"/>
    <property type="match status" value="1"/>
</dbReference>
<dbReference type="Proteomes" id="UP000652567">
    <property type="component" value="Unassembled WGS sequence"/>
</dbReference>